<reference evidence="2" key="1">
    <citation type="submission" date="2019-03" db="EMBL/GenBank/DDBJ databases">
        <authorList>
            <person name="Hao L."/>
        </authorList>
    </citation>
    <scope>NUCLEOTIDE SEQUENCE</scope>
</reference>
<dbReference type="InterPro" id="IPR022742">
    <property type="entry name" value="Hydrolase_4"/>
</dbReference>
<organism evidence="2">
    <name type="scientific">anaerobic digester metagenome</name>
    <dbReference type="NCBI Taxonomy" id="1263854"/>
    <lineage>
        <taxon>unclassified sequences</taxon>
        <taxon>metagenomes</taxon>
        <taxon>ecological metagenomes</taxon>
    </lineage>
</organism>
<gene>
    <name evidence="2" type="ORF">SCFA_220091</name>
</gene>
<proteinExistence type="predicted"/>
<dbReference type="SUPFAM" id="SSF53474">
    <property type="entry name" value="alpha/beta-Hydrolases"/>
    <property type="match status" value="1"/>
</dbReference>
<dbReference type="InterPro" id="IPR029058">
    <property type="entry name" value="AB_hydrolase_fold"/>
</dbReference>
<accession>A0A485M0V3</accession>
<sequence length="250" mass="28011">MVIREENCFYPDHIIYSDPSSYGFVKEELMIQERLHGWIIQPRAAVVSPATIVHLHGNAENMTSHVTAALFLPEMGHRLVTFDYSGYGRSKGEPSLRQIQDDARAVFHHIFAHPETFGSAIFGFGQSMGAYTLARVLPDFPSLKGAILEAGLHSFHALFSEAYPQIPCEVPEEGFSALDTLPLSPVPKLFIHGTNDPVVPHTHSIRMHEVAREPKEIVILDGVGHIDAFVSRHARQYMLEIHSFIEKHRG</sequence>
<dbReference type="GO" id="GO:0016787">
    <property type="term" value="F:hydrolase activity"/>
    <property type="evidence" value="ECO:0007669"/>
    <property type="project" value="UniProtKB-KW"/>
</dbReference>
<keyword evidence="2" id="KW-0378">Hydrolase</keyword>
<feature type="domain" description="Serine aminopeptidase S33" evidence="1">
    <location>
        <begin position="50"/>
        <end position="156"/>
    </location>
</feature>
<dbReference type="Gene3D" id="3.40.50.1820">
    <property type="entry name" value="alpha/beta hydrolase"/>
    <property type="match status" value="1"/>
</dbReference>
<name>A0A485M0V3_9ZZZZ</name>
<evidence type="ECO:0000313" key="2">
    <source>
        <dbReference type="EMBL" id="VFU13874.1"/>
    </source>
</evidence>
<dbReference type="EMBL" id="CAADRM010000084">
    <property type="protein sequence ID" value="VFU13874.1"/>
    <property type="molecule type" value="Genomic_DNA"/>
</dbReference>
<dbReference type="Pfam" id="PF12146">
    <property type="entry name" value="Hydrolase_4"/>
    <property type="match status" value="1"/>
</dbReference>
<protein>
    <submittedName>
        <fullName evidence="2">Alpha/beta hydrolase family protein</fullName>
    </submittedName>
</protein>
<dbReference type="PANTHER" id="PTHR12277:SF81">
    <property type="entry name" value="PROTEIN ABHD13"/>
    <property type="match status" value="1"/>
</dbReference>
<evidence type="ECO:0000259" key="1">
    <source>
        <dbReference type="Pfam" id="PF12146"/>
    </source>
</evidence>
<dbReference type="AlphaFoldDB" id="A0A485M0V3"/>
<dbReference type="PANTHER" id="PTHR12277">
    <property type="entry name" value="ALPHA/BETA HYDROLASE DOMAIN-CONTAINING PROTEIN"/>
    <property type="match status" value="1"/>
</dbReference>